<dbReference type="PROSITE" id="PS51257">
    <property type="entry name" value="PROKAR_LIPOPROTEIN"/>
    <property type="match status" value="1"/>
</dbReference>
<evidence type="ECO:0000256" key="1">
    <source>
        <dbReference type="ARBA" id="ARBA00004196"/>
    </source>
</evidence>
<dbReference type="PANTHER" id="PTHR43649:SF31">
    <property type="entry name" value="SN-GLYCEROL-3-PHOSPHATE-BINDING PERIPLASMIC PROTEIN UGPB"/>
    <property type="match status" value="1"/>
</dbReference>
<proteinExistence type="inferred from homology"/>
<feature type="compositionally biased region" description="Basic and acidic residues" evidence="5">
    <location>
        <begin position="433"/>
        <end position="448"/>
    </location>
</feature>
<dbReference type="Proteomes" id="UP000004410">
    <property type="component" value="Unassembled WGS sequence"/>
</dbReference>
<dbReference type="InterPro" id="IPR050490">
    <property type="entry name" value="Bact_solute-bd_prot1"/>
</dbReference>
<gene>
    <name evidence="6" type="ORF">RUMGNA_01264</name>
</gene>
<keyword evidence="4" id="KW-0732">Signal</keyword>
<name>A7B138_MEDG7</name>
<reference evidence="6 7" key="2">
    <citation type="submission" date="2007-06" db="EMBL/GenBank/DDBJ databases">
        <title>Draft genome sequence of Ruminococcus gnavus (ATCC 29149).</title>
        <authorList>
            <person name="Sudarsanam P."/>
            <person name="Ley R."/>
            <person name="Guruge J."/>
            <person name="Turnbaugh P.J."/>
            <person name="Mahowald M."/>
            <person name="Liep D."/>
            <person name="Gordon J."/>
        </authorList>
    </citation>
    <scope>NUCLEOTIDE SEQUENCE [LARGE SCALE GENOMIC DNA]</scope>
    <source>
        <strain evidence="6 7">ATCC 29149</strain>
    </source>
</reference>
<dbReference type="SUPFAM" id="SSF53850">
    <property type="entry name" value="Periplasmic binding protein-like II"/>
    <property type="match status" value="1"/>
</dbReference>
<sequence>MFQRKTEEKGMKLKRITAALLAGVMCVGLLAGCGSKGDGDEKGSGDKITIRLLTRMAGTTAQVDIYNDILDEFKEKHPEVTIVDDSQGDESAFNNILSTDIASGTMANIFRIQGVANLSEYIDNGLILDVQPYLDEDPEWGGGFTEGALSYYQVPGKEGTYAIPMESGLIGVYYNKDLFEKAGVKEFPETWTEFLDAIKKLKASGVIPIAMGTQTTYMAGHLHDQIFYKWLGTDAAKKLGSRDMKWTDPEVVETLQFVQDLIDAGAFDKNAAGMTDNIAMTQFQQGEAAMVITGPWNIGTFEDPAETPVCDSIEVAKFPYFEEKPEFKNEDMQTLSPYMISGKLEGKELELTLELVKMLTDKDAAKRFAEEAAFLIPRTDIDLDESAISPLFAKNVELGGTSEGIGVDVFDFDPLASMQDRTRNSISSMFTGEKPDSVAKEIQSEIDK</sequence>
<evidence type="ECO:0000256" key="4">
    <source>
        <dbReference type="ARBA" id="ARBA00022729"/>
    </source>
</evidence>
<dbReference type="GO" id="GO:0030313">
    <property type="term" value="C:cell envelope"/>
    <property type="evidence" value="ECO:0007669"/>
    <property type="project" value="UniProtKB-SubCell"/>
</dbReference>
<comment type="similarity">
    <text evidence="2">Belongs to the bacterial solute-binding protein 1 family.</text>
</comment>
<dbReference type="Pfam" id="PF01547">
    <property type="entry name" value="SBP_bac_1"/>
    <property type="match status" value="1"/>
</dbReference>
<reference evidence="6 7" key="1">
    <citation type="submission" date="2007-04" db="EMBL/GenBank/DDBJ databases">
        <authorList>
            <person name="Fulton L."/>
            <person name="Clifton S."/>
            <person name="Fulton B."/>
            <person name="Xu J."/>
            <person name="Minx P."/>
            <person name="Pepin K.H."/>
            <person name="Johnson M."/>
            <person name="Thiruvilangam P."/>
            <person name="Bhonagiri V."/>
            <person name="Nash W.E."/>
            <person name="Mardis E.R."/>
            <person name="Wilson R.K."/>
        </authorList>
    </citation>
    <scope>NUCLEOTIDE SEQUENCE [LARGE SCALE GENOMIC DNA]</scope>
    <source>
        <strain evidence="6 7">ATCC 29149</strain>
    </source>
</reference>
<dbReference type="AlphaFoldDB" id="A7B138"/>
<evidence type="ECO:0000313" key="6">
    <source>
        <dbReference type="EMBL" id="EDN77960.1"/>
    </source>
</evidence>
<accession>A7B138</accession>
<evidence type="ECO:0000256" key="3">
    <source>
        <dbReference type="ARBA" id="ARBA00022448"/>
    </source>
</evidence>
<dbReference type="PANTHER" id="PTHR43649">
    <property type="entry name" value="ARABINOSE-BINDING PROTEIN-RELATED"/>
    <property type="match status" value="1"/>
</dbReference>
<evidence type="ECO:0000313" key="7">
    <source>
        <dbReference type="Proteomes" id="UP000004410"/>
    </source>
</evidence>
<keyword evidence="3" id="KW-0813">Transport</keyword>
<evidence type="ECO:0000256" key="5">
    <source>
        <dbReference type="SAM" id="MobiDB-lite"/>
    </source>
</evidence>
<organism evidence="6 7">
    <name type="scientific">Mediterraneibacter gnavus (strain ATCC 29149 / DSM 114966 / JCM 6515 / VPI C7-9)</name>
    <name type="common">Ruminococcus gnavus</name>
    <dbReference type="NCBI Taxonomy" id="411470"/>
    <lineage>
        <taxon>Bacteria</taxon>
        <taxon>Bacillati</taxon>
        <taxon>Bacillota</taxon>
        <taxon>Clostridia</taxon>
        <taxon>Lachnospirales</taxon>
        <taxon>Lachnospiraceae</taxon>
        <taxon>Mediterraneibacter</taxon>
    </lineage>
</organism>
<dbReference type="EMBL" id="AAYG02000011">
    <property type="protein sequence ID" value="EDN77960.1"/>
    <property type="molecule type" value="Genomic_DNA"/>
</dbReference>
<evidence type="ECO:0000256" key="2">
    <source>
        <dbReference type="ARBA" id="ARBA00008520"/>
    </source>
</evidence>
<dbReference type="InterPro" id="IPR006059">
    <property type="entry name" value="SBP"/>
</dbReference>
<comment type="caution">
    <text evidence="6">The sequence shown here is derived from an EMBL/GenBank/DDBJ whole genome shotgun (WGS) entry which is preliminary data.</text>
</comment>
<feature type="region of interest" description="Disordered" evidence="5">
    <location>
        <begin position="427"/>
        <end position="448"/>
    </location>
</feature>
<protein>
    <submittedName>
        <fullName evidence="6">ABC transporter, solute-binding protein</fullName>
    </submittedName>
</protein>
<comment type="subcellular location">
    <subcellularLocation>
        <location evidence="1">Cell envelope</location>
    </subcellularLocation>
</comment>
<dbReference type="PaxDb" id="411470-RUMGNA_01264"/>
<dbReference type="Gene3D" id="3.40.190.10">
    <property type="entry name" value="Periplasmic binding protein-like II"/>
    <property type="match status" value="2"/>
</dbReference>
<dbReference type="eggNOG" id="COG1653">
    <property type="taxonomic scope" value="Bacteria"/>
</dbReference>